<sequence length="41" mass="4944">MLETDMEQIQVWYRRDIFEGYNTAYVLKAASINLQLCNHHK</sequence>
<reference evidence="1" key="1">
    <citation type="submission" date="2014-11" db="EMBL/GenBank/DDBJ databases">
        <authorList>
            <person name="Amaro Gonzalez C."/>
        </authorList>
    </citation>
    <scope>NUCLEOTIDE SEQUENCE</scope>
</reference>
<accession>A0A0E9SIQ4</accession>
<protein>
    <submittedName>
        <fullName evidence="1">Uncharacterized protein</fullName>
    </submittedName>
</protein>
<evidence type="ECO:0000313" key="1">
    <source>
        <dbReference type="EMBL" id="JAH40373.1"/>
    </source>
</evidence>
<dbReference type="AlphaFoldDB" id="A0A0E9SIQ4"/>
<reference evidence="1" key="2">
    <citation type="journal article" date="2015" name="Fish Shellfish Immunol.">
        <title>Early steps in the European eel (Anguilla anguilla)-Vibrio vulnificus interaction in the gills: Role of the RtxA13 toxin.</title>
        <authorList>
            <person name="Callol A."/>
            <person name="Pajuelo D."/>
            <person name="Ebbesson L."/>
            <person name="Teles M."/>
            <person name="MacKenzie S."/>
            <person name="Amaro C."/>
        </authorList>
    </citation>
    <scope>NUCLEOTIDE SEQUENCE</scope>
</reference>
<name>A0A0E9SIQ4_ANGAN</name>
<dbReference type="EMBL" id="GBXM01068204">
    <property type="protein sequence ID" value="JAH40373.1"/>
    <property type="molecule type" value="Transcribed_RNA"/>
</dbReference>
<proteinExistence type="predicted"/>
<organism evidence="1">
    <name type="scientific">Anguilla anguilla</name>
    <name type="common">European freshwater eel</name>
    <name type="synonym">Muraena anguilla</name>
    <dbReference type="NCBI Taxonomy" id="7936"/>
    <lineage>
        <taxon>Eukaryota</taxon>
        <taxon>Metazoa</taxon>
        <taxon>Chordata</taxon>
        <taxon>Craniata</taxon>
        <taxon>Vertebrata</taxon>
        <taxon>Euteleostomi</taxon>
        <taxon>Actinopterygii</taxon>
        <taxon>Neopterygii</taxon>
        <taxon>Teleostei</taxon>
        <taxon>Anguilliformes</taxon>
        <taxon>Anguillidae</taxon>
        <taxon>Anguilla</taxon>
    </lineage>
</organism>